<feature type="region of interest" description="Disordered" evidence="2">
    <location>
        <begin position="73"/>
        <end position="130"/>
    </location>
</feature>
<proteinExistence type="predicted"/>
<comment type="caution">
    <text evidence="3">The sequence shown here is derived from an EMBL/GenBank/DDBJ whole genome shotgun (WGS) entry which is preliminary data.</text>
</comment>
<evidence type="ECO:0000256" key="1">
    <source>
        <dbReference type="SAM" id="Coils"/>
    </source>
</evidence>
<accession>A0A6M0RYZ6</accession>
<reference evidence="3 4" key="1">
    <citation type="journal article" date="2020" name="Microb. Ecol.">
        <title>Ecogenomics of the Marine Benthic Filamentous Cyanobacterium Adonisia.</title>
        <authorList>
            <person name="Walter J.M."/>
            <person name="Coutinho F.H."/>
            <person name="Leomil L."/>
            <person name="Hargreaves P.I."/>
            <person name="Campeao M.E."/>
            <person name="Vieira V.V."/>
            <person name="Silva B.S."/>
            <person name="Fistarol G.O."/>
            <person name="Salomon P.S."/>
            <person name="Sawabe T."/>
            <person name="Mino S."/>
            <person name="Hosokawa M."/>
            <person name="Miyashita H."/>
            <person name="Maruyama F."/>
            <person name="van Verk M.C."/>
            <person name="Dutilh B.E."/>
            <person name="Thompson C.C."/>
            <person name="Thompson F.L."/>
        </authorList>
    </citation>
    <scope>NUCLEOTIDE SEQUENCE [LARGE SCALE GENOMIC DNA]</scope>
    <source>
        <strain evidence="3 4">CCMR0081</strain>
    </source>
</reference>
<keyword evidence="1" id="KW-0175">Coiled coil</keyword>
<dbReference type="Proteomes" id="UP000481033">
    <property type="component" value="Unassembled WGS sequence"/>
</dbReference>
<evidence type="ECO:0000256" key="2">
    <source>
        <dbReference type="SAM" id="MobiDB-lite"/>
    </source>
</evidence>
<feature type="coiled-coil region" evidence="1">
    <location>
        <begin position="5"/>
        <end position="35"/>
    </location>
</feature>
<evidence type="ECO:0008006" key="5">
    <source>
        <dbReference type="Google" id="ProtNLM"/>
    </source>
</evidence>
<keyword evidence="4" id="KW-1185">Reference proteome</keyword>
<organism evidence="3 4">
    <name type="scientific">Adonisia turfae CCMR0081</name>
    <dbReference type="NCBI Taxonomy" id="2292702"/>
    <lineage>
        <taxon>Bacteria</taxon>
        <taxon>Bacillati</taxon>
        <taxon>Cyanobacteriota</taxon>
        <taxon>Adonisia</taxon>
        <taxon>Adonisia turfae</taxon>
    </lineage>
</organism>
<evidence type="ECO:0000313" key="3">
    <source>
        <dbReference type="EMBL" id="NEZ61160.1"/>
    </source>
</evidence>
<gene>
    <name evidence="3" type="ORF">DXZ20_37130</name>
</gene>
<sequence>MSKKLDALLEKERKLKAQIQKAKATERTLERKRQTRRKVLIGAAVLAKVEAGLWPKEDLLAMMDGFLTRPHERDMFDLDSDGGAGDAEATQQPQKKTVSAKKQASTQKQEAHRLPESKPGSGFDNDDFDL</sequence>
<evidence type="ECO:0000313" key="4">
    <source>
        <dbReference type="Proteomes" id="UP000481033"/>
    </source>
</evidence>
<feature type="compositionally biased region" description="Polar residues" evidence="2">
    <location>
        <begin position="89"/>
        <end position="108"/>
    </location>
</feature>
<dbReference type="AlphaFoldDB" id="A0A6M0RYZ6"/>
<protein>
    <recommendedName>
        <fullName evidence="5">Mobilization protein</fullName>
    </recommendedName>
</protein>
<dbReference type="RefSeq" id="WP_163703747.1">
    <property type="nucleotide sequence ID" value="NZ_QXHD01000011.1"/>
</dbReference>
<name>A0A6M0RYZ6_9CYAN</name>
<dbReference type="EMBL" id="QXHD01000011">
    <property type="protein sequence ID" value="NEZ61160.1"/>
    <property type="molecule type" value="Genomic_DNA"/>
</dbReference>